<dbReference type="GO" id="GO:0016787">
    <property type="term" value="F:hydrolase activity"/>
    <property type="evidence" value="ECO:0007669"/>
    <property type="project" value="UniProtKB-KW"/>
</dbReference>
<name>A0A061QRI6_9CHLO</name>
<evidence type="ECO:0000313" key="10">
    <source>
        <dbReference type="EMBL" id="JAC61044.1"/>
    </source>
</evidence>
<dbReference type="SUPFAM" id="SSF57850">
    <property type="entry name" value="RING/U-box"/>
    <property type="match status" value="1"/>
</dbReference>
<evidence type="ECO:0000259" key="9">
    <source>
        <dbReference type="PROSITE" id="PS51194"/>
    </source>
</evidence>
<dbReference type="PROSITE" id="PS50089">
    <property type="entry name" value="ZF_RING_2"/>
    <property type="match status" value="1"/>
</dbReference>
<feature type="region of interest" description="Disordered" evidence="7">
    <location>
        <begin position="541"/>
        <end position="566"/>
    </location>
</feature>
<feature type="region of interest" description="Disordered" evidence="7">
    <location>
        <begin position="475"/>
        <end position="498"/>
    </location>
</feature>
<feature type="region of interest" description="Disordered" evidence="7">
    <location>
        <begin position="638"/>
        <end position="669"/>
    </location>
</feature>
<dbReference type="SMART" id="SM00490">
    <property type="entry name" value="HELICc"/>
    <property type="match status" value="1"/>
</dbReference>
<dbReference type="SUPFAM" id="SSF52540">
    <property type="entry name" value="P-loop containing nucleoside triphosphate hydrolases"/>
    <property type="match status" value="1"/>
</dbReference>
<organism evidence="10">
    <name type="scientific">Tetraselmis sp. GSL018</name>
    <dbReference type="NCBI Taxonomy" id="582737"/>
    <lineage>
        <taxon>Eukaryota</taxon>
        <taxon>Viridiplantae</taxon>
        <taxon>Chlorophyta</taxon>
        <taxon>core chlorophytes</taxon>
        <taxon>Chlorodendrophyceae</taxon>
        <taxon>Chlorodendrales</taxon>
        <taxon>Chlorodendraceae</taxon>
        <taxon>Tetraselmis</taxon>
    </lineage>
</organism>
<feature type="domain" description="Helicase C-terminal" evidence="9">
    <location>
        <begin position="763"/>
        <end position="924"/>
    </location>
</feature>
<dbReference type="SMART" id="SM00184">
    <property type="entry name" value="RING"/>
    <property type="match status" value="1"/>
</dbReference>
<feature type="compositionally biased region" description="Polar residues" evidence="7">
    <location>
        <begin position="549"/>
        <end position="565"/>
    </location>
</feature>
<dbReference type="InterPro" id="IPR001841">
    <property type="entry name" value="Znf_RING"/>
</dbReference>
<reference evidence="10" key="1">
    <citation type="submission" date="2014-05" db="EMBL/GenBank/DDBJ databases">
        <title>The transcriptome of the halophilic microalga Tetraselmis sp. GSL018 isolated from the Great Salt Lake, Utah.</title>
        <authorList>
            <person name="Jinkerson R.E."/>
            <person name="D'Adamo S."/>
            <person name="Posewitz M.C."/>
        </authorList>
    </citation>
    <scope>NUCLEOTIDE SEQUENCE</scope>
    <source>
        <strain evidence="10">GSL018</strain>
    </source>
</reference>
<dbReference type="InterPro" id="IPR018957">
    <property type="entry name" value="Znf_C3HC4_RING-type"/>
</dbReference>
<gene>
    <name evidence="10" type="ORF">TSPGSL018_27309</name>
</gene>
<sequence length="942" mass="101429">MTKKAVKLEKSAWHEMTQLRLACIHPQITSYWKKLSSDLQLQDGGALSLAEIHETLVRKAQVELQAKEREVCALLNLLAEKLLKQAQGAVAGKRRRSSEGGKATQGGASPPAAGQSRDDAEGSAPPPSLERGGGGPGELEAQAIEALEMSYRIAENGIAAAYQSTEGLEKVSIDSDVAAWKAWRLIQVHTARLLSELYGRAGDGPRRAAMLGKLEKDKADLLESVSGSMADIRAKVAALESELESESVKLHRLTQAAALAGVPIAVMGAEASDWLEDLGTAVCGAKARERVQREDQARLAEEGAAHTQALLGTIVFDCLRSFEADPRPMISARLGEVLLHGLAAEARRARAALQAPRTSAPVDGSTLAQPAARSILWAVLSGRDGVRATQQLAPRLTTHELAEAAATLLAAERAFERNYRRHSGKLEGETRELLRGVSARGCMEAISAFSCRANILRLHRELHTAEVQLEVAQHNEAQTTEEVESAASGSSSLPMGMRGKKTEDIRAVLFGGERLRAGQPSLMDEVQGLLAKKRYLENQLKEDEGQRTPPLNGQHTLSQDVSASPTEDVKPQVIFETKFAPETARNLLPGNFCEGCAAPTGIAFALSGNPCGLLGNSTETKGPEQVSLEDILPSKQQDISNQETPQGTIVLEKPAGPINSLTDSSQRSDDPSCRTCPTCLEPLSGVTYIFPCGHLLCKACYSSYLGSLGQKSRNLPCFYCRQRCPISQVTRVVLKSADGSRAADDASLSEIGVTGQWLTKLEALLRRLLHLQTHKPTEKSLVFSQFPEALGLLARALQANGLRYARLEAGRKGAQNSALDVFGTDPECRVFLLSLRVGGAGLTLVAANHVFLLEPSLDPGIAQQAIARVHRIGQDRPVHVTRFVVRSSVEAEVLRLQESQQALMEQDVDNELTQVVKNETADPETMRGLLETVCGSMAADEA</sequence>
<evidence type="ECO:0000256" key="2">
    <source>
        <dbReference type="ARBA" id="ARBA00022771"/>
    </source>
</evidence>
<dbReference type="Gene3D" id="3.40.50.300">
    <property type="entry name" value="P-loop containing nucleotide triphosphate hydrolases"/>
    <property type="match status" value="1"/>
</dbReference>
<dbReference type="CDD" id="cd18793">
    <property type="entry name" value="SF2_C_SNF"/>
    <property type="match status" value="1"/>
</dbReference>
<dbReference type="InterPro" id="IPR017907">
    <property type="entry name" value="Znf_RING_CS"/>
</dbReference>
<keyword evidence="4" id="KW-0862">Zinc</keyword>
<dbReference type="PANTHER" id="PTHR45865">
    <property type="entry name" value="E3 UBIQUITIN-PROTEIN LIGASE SHPRH FAMILY MEMBER"/>
    <property type="match status" value="1"/>
</dbReference>
<evidence type="ECO:0000256" key="3">
    <source>
        <dbReference type="ARBA" id="ARBA00022801"/>
    </source>
</evidence>
<dbReference type="PROSITE" id="PS51194">
    <property type="entry name" value="HELICASE_CTER"/>
    <property type="match status" value="1"/>
</dbReference>
<dbReference type="AlphaFoldDB" id="A0A061QRI6"/>
<evidence type="ECO:0000256" key="7">
    <source>
        <dbReference type="SAM" id="MobiDB-lite"/>
    </source>
</evidence>
<feature type="domain" description="RING-type" evidence="8">
    <location>
        <begin position="676"/>
        <end position="721"/>
    </location>
</feature>
<dbReference type="Pfam" id="PF00271">
    <property type="entry name" value="Helicase_C"/>
    <property type="match status" value="1"/>
</dbReference>
<feature type="region of interest" description="Disordered" evidence="7">
    <location>
        <begin position="89"/>
        <end position="137"/>
    </location>
</feature>
<evidence type="ECO:0000256" key="6">
    <source>
        <dbReference type="SAM" id="Coils"/>
    </source>
</evidence>
<keyword evidence="2 5" id="KW-0863">Zinc-finger</keyword>
<keyword evidence="3" id="KW-0378">Hydrolase</keyword>
<dbReference type="InterPro" id="IPR027417">
    <property type="entry name" value="P-loop_NTPase"/>
</dbReference>
<feature type="compositionally biased region" description="Polar residues" evidence="7">
    <location>
        <begin position="638"/>
        <end position="647"/>
    </location>
</feature>
<dbReference type="PANTHER" id="PTHR45865:SF1">
    <property type="entry name" value="E3 UBIQUITIN-PROTEIN LIGASE SHPRH"/>
    <property type="match status" value="1"/>
</dbReference>
<feature type="coiled-coil region" evidence="6">
    <location>
        <begin position="222"/>
        <end position="256"/>
    </location>
</feature>
<proteinExistence type="predicted"/>
<evidence type="ECO:0000256" key="4">
    <source>
        <dbReference type="ARBA" id="ARBA00022833"/>
    </source>
</evidence>
<keyword evidence="6" id="KW-0175">Coiled coil</keyword>
<dbReference type="InterPro" id="IPR049730">
    <property type="entry name" value="SNF2/RAD54-like_C"/>
</dbReference>
<dbReference type="Gene3D" id="3.30.40.10">
    <property type="entry name" value="Zinc/RING finger domain, C3HC4 (zinc finger)"/>
    <property type="match status" value="1"/>
</dbReference>
<accession>A0A061QRI6</accession>
<dbReference type="EMBL" id="GBEZ01026123">
    <property type="protein sequence ID" value="JAC61044.1"/>
    <property type="molecule type" value="Transcribed_RNA"/>
</dbReference>
<protein>
    <submittedName>
        <fullName evidence="10">E3 ubiquitin-protein ligase shprh</fullName>
    </submittedName>
</protein>
<dbReference type="PROSITE" id="PS00518">
    <property type="entry name" value="ZF_RING_1"/>
    <property type="match status" value="1"/>
</dbReference>
<keyword evidence="1" id="KW-0479">Metal-binding</keyword>
<evidence type="ECO:0000259" key="8">
    <source>
        <dbReference type="PROSITE" id="PS50089"/>
    </source>
</evidence>
<dbReference type="InterPro" id="IPR052583">
    <property type="entry name" value="ATP-helicase/E3_Ub-Ligase"/>
</dbReference>
<dbReference type="InterPro" id="IPR001650">
    <property type="entry name" value="Helicase_C-like"/>
</dbReference>
<evidence type="ECO:0000256" key="1">
    <source>
        <dbReference type="ARBA" id="ARBA00022723"/>
    </source>
</evidence>
<dbReference type="Pfam" id="PF00097">
    <property type="entry name" value="zf-C3HC4"/>
    <property type="match status" value="1"/>
</dbReference>
<dbReference type="InterPro" id="IPR013083">
    <property type="entry name" value="Znf_RING/FYVE/PHD"/>
</dbReference>
<evidence type="ECO:0000256" key="5">
    <source>
        <dbReference type="PROSITE-ProRule" id="PRU00175"/>
    </source>
</evidence>
<dbReference type="GO" id="GO:0008270">
    <property type="term" value="F:zinc ion binding"/>
    <property type="evidence" value="ECO:0007669"/>
    <property type="project" value="UniProtKB-KW"/>
</dbReference>